<gene>
    <name evidence="4" type="ORF">GCM10023189_16820</name>
</gene>
<feature type="transmembrane region" description="Helical" evidence="1">
    <location>
        <begin position="766"/>
        <end position="783"/>
    </location>
</feature>
<dbReference type="InterPro" id="IPR001173">
    <property type="entry name" value="Glyco_trans_2-like"/>
</dbReference>
<accession>A0ABP8MQW6</accession>
<feature type="domain" description="Glycoside hydrolase family 2 catalytic" evidence="3">
    <location>
        <begin position="14"/>
        <end position="226"/>
    </location>
</feature>
<dbReference type="EMBL" id="BAABHD010000022">
    <property type="protein sequence ID" value="GAA4452818.1"/>
    <property type="molecule type" value="Genomic_DNA"/>
</dbReference>
<keyword evidence="5" id="KW-1185">Reference proteome</keyword>
<evidence type="ECO:0000313" key="4">
    <source>
        <dbReference type="EMBL" id="GAA4452818.1"/>
    </source>
</evidence>
<protein>
    <recommendedName>
        <fullName evidence="6">Glycosyl transferase</fullName>
    </recommendedName>
</protein>
<evidence type="ECO:0000259" key="2">
    <source>
        <dbReference type="Pfam" id="PF00535"/>
    </source>
</evidence>
<evidence type="ECO:0000313" key="5">
    <source>
        <dbReference type="Proteomes" id="UP001501175"/>
    </source>
</evidence>
<keyword evidence="1" id="KW-0812">Transmembrane</keyword>
<dbReference type="InterPro" id="IPR029044">
    <property type="entry name" value="Nucleotide-diphossugar_trans"/>
</dbReference>
<dbReference type="PANTHER" id="PTHR43685:SF3">
    <property type="entry name" value="SLR2126 PROTEIN"/>
    <property type="match status" value="1"/>
</dbReference>
<sequence>MPVRPTASNDRPRVNGKFLSVNGTRFYIKGITYGTFQPDAGGNQFPLPSQVEFDFSLMARHGINAVRTYTLPPPYLLNLALQYGLKVMVGLPWEQQTTFLDDANRVQAIIHQMQDAVRACFHHPAILCYTIGNEIPAQIVRWYGPKRIEQFLHRLYEAVKSADPDGLVTYVNYPTTEYLSLPFLDFDCFNVYLETEDKLRAYLSRLHNLTGDRPLVLTEIGFDSQRNGEAKQAEVLDWQIRTLFGKGCAGTFVFGWTDEWWCDGHPIEDWDFGLVDRQRCPKRALQTVAKAFADAPFSPQATLPRISVVVCSYNGAATIRDCLDSLLHLDYPDFEVIVVSDGSTDQTADIVRQYPFRLITTPNRGLSCARNTGLAAATGEIIAYLDDDAYPDPHWLRYLAYSYQTTGHAGVGGPNLLPESAGLLATCVFHAPGGPVHVLTTDEIAEHIPGCNMSFRREVLLEIGGFDPVYLTAGDDVDICWRVQQQGYTIGFHPSATVWHHRRSSLKAYWKQQQGYGRAEALLERKWPGKYNTLGHLTWGGRLYGNGLTQPLELRRRKIFHGIWGSAPFQSVYQPASSLVASLPLMPEWYLLTGLLGLLSVLGLAWSPLLWALPGFVAALAIVLMQAGISAVKAPYRASTTGQQGWFWLLTSWLHVIQPLARLYGRLTYGLTPWRKRGPTHYRSAYLFYHSRVFTRWATGRRSPAEWLVTMEQQLKAMNLRVRTGGEFDTWDLAVSGGFCASVRAILAVEQYGGGQVLRFRCSSRYSVTAGVLLLSLGAVSALSAMNQAYLVSLLPGLLAGMLLVGFFTGRARAMAALAHAFGQPQAILLSEPEPTVASDVNTVSFG</sequence>
<proteinExistence type="predicted"/>
<dbReference type="Gene3D" id="3.90.550.10">
    <property type="entry name" value="Spore Coat Polysaccharide Biosynthesis Protein SpsA, Chain A"/>
    <property type="match status" value="1"/>
</dbReference>
<dbReference type="SUPFAM" id="SSF51445">
    <property type="entry name" value="(Trans)glycosidases"/>
    <property type="match status" value="1"/>
</dbReference>
<evidence type="ECO:0000259" key="3">
    <source>
        <dbReference type="Pfam" id="PF02836"/>
    </source>
</evidence>
<dbReference type="Proteomes" id="UP001501175">
    <property type="component" value="Unassembled WGS sequence"/>
</dbReference>
<dbReference type="SUPFAM" id="SSF53448">
    <property type="entry name" value="Nucleotide-diphospho-sugar transferases"/>
    <property type="match status" value="1"/>
</dbReference>
<evidence type="ECO:0000256" key="1">
    <source>
        <dbReference type="SAM" id="Phobius"/>
    </source>
</evidence>
<name>A0ABP8MQW6_9BACT</name>
<feature type="domain" description="Glycosyltransferase 2-like" evidence="2">
    <location>
        <begin position="307"/>
        <end position="460"/>
    </location>
</feature>
<dbReference type="Gene3D" id="3.20.20.80">
    <property type="entry name" value="Glycosidases"/>
    <property type="match status" value="1"/>
</dbReference>
<reference evidence="5" key="1">
    <citation type="journal article" date="2019" name="Int. J. Syst. Evol. Microbiol.">
        <title>The Global Catalogue of Microorganisms (GCM) 10K type strain sequencing project: providing services to taxonomists for standard genome sequencing and annotation.</title>
        <authorList>
            <consortium name="The Broad Institute Genomics Platform"/>
            <consortium name="The Broad Institute Genome Sequencing Center for Infectious Disease"/>
            <person name="Wu L."/>
            <person name="Ma J."/>
        </authorList>
    </citation>
    <scope>NUCLEOTIDE SEQUENCE [LARGE SCALE GENOMIC DNA]</scope>
    <source>
        <strain evidence="5">JCM 17927</strain>
    </source>
</reference>
<dbReference type="Pfam" id="PF00535">
    <property type="entry name" value="Glycos_transf_2"/>
    <property type="match status" value="1"/>
</dbReference>
<organism evidence="4 5">
    <name type="scientific">Nibrella saemangeumensis</name>
    <dbReference type="NCBI Taxonomy" id="1084526"/>
    <lineage>
        <taxon>Bacteria</taxon>
        <taxon>Pseudomonadati</taxon>
        <taxon>Bacteroidota</taxon>
        <taxon>Cytophagia</taxon>
        <taxon>Cytophagales</taxon>
        <taxon>Spirosomataceae</taxon>
        <taxon>Nibrella</taxon>
    </lineage>
</organism>
<feature type="transmembrane region" description="Helical" evidence="1">
    <location>
        <begin position="789"/>
        <end position="808"/>
    </location>
</feature>
<evidence type="ECO:0008006" key="6">
    <source>
        <dbReference type="Google" id="ProtNLM"/>
    </source>
</evidence>
<dbReference type="InterPro" id="IPR017853">
    <property type="entry name" value="GH"/>
</dbReference>
<feature type="transmembrane region" description="Helical" evidence="1">
    <location>
        <begin position="613"/>
        <end position="634"/>
    </location>
</feature>
<keyword evidence="1" id="KW-0472">Membrane</keyword>
<dbReference type="Pfam" id="PF02836">
    <property type="entry name" value="Glyco_hydro_2_C"/>
    <property type="match status" value="1"/>
</dbReference>
<comment type="caution">
    <text evidence="4">The sequence shown here is derived from an EMBL/GenBank/DDBJ whole genome shotgun (WGS) entry which is preliminary data.</text>
</comment>
<dbReference type="InterPro" id="IPR050834">
    <property type="entry name" value="Glycosyltransf_2"/>
</dbReference>
<dbReference type="PANTHER" id="PTHR43685">
    <property type="entry name" value="GLYCOSYLTRANSFERASE"/>
    <property type="match status" value="1"/>
</dbReference>
<dbReference type="InterPro" id="IPR006103">
    <property type="entry name" value="Glyco_hydro_2_cat"/>
</dbReference>
<keyword evidence="1" id="KW-1133">Transmembrane helix</keyword>